<proteinExistence type="predicted"/>
<protein>
    <submittedName>
        <fullName evidence="1">Uncharacterized protein</fullName>
    </submittedName>
</protein>
<gene>
    <name evidence="1" type="ORF">POTOM_001207</name>
</gene>
<organism evidence="1 2">
    <name type="scientific">Populus tomentosa</name>
    <name type="common">Chinese white poplar</name>
    <dbReference type="NCBI Taxonomy" id="118781"/>
    <lineage>
        <taxon>Eukaryota</taxon>
        <taxon>Viridiplantae</taxon>
        <taxon>Streptophyta</taxon>
        <taxon>Embryophyta</taxon>
        <taxon>Tracheophyta</taxon>
        <taxon>Spermatophyta</taxon>
        <taxon>Magnoliopsida</taxon>
        <taxon>eudicotyledons</taxon>
        <taxon>Gunneridae</taxon>
        <taxon>Pentapetalae</taxon>
        <taxon>rosids</taxon>
        <taxon>fabids</taxon>
        <taxon>Malpighiales</taxon>
        <taxon>Salicaceae</taxon>
        <taxon>Saliceae</taxon>
        <taxon>Populus</taxon>
    </lineage>
</organism>
<accession>A0A8X8IYD5</accession>
<keyword evidence="2" id="KW-1185">Reference proteome</keyword>
<reference evidence="1" key="1">
    <citation type="journal article" date="2020" name="bioRxiv">
        <title>Hybrid origin of Populus tomentosa Carr. identified through genome sequencing and phylogenomic analysis.</title>
        <authorList>
            <person name="An X."/>
            <person name="Gao K."/>
            <person name="Chen Z."/>
            <person name="Li J."/>
            <person name="Yang X."/>
            <person name="Yang X."/>
            <person name="Zhou J."/>
            <person name="Guo T."/>
            <person name="Zhao T."/>
            <person name="Huang S."/>
            <person name="Miao D."/>
            <person name="Khan W.U."/>
            <person name="Rao P."/>
            <person name="Ye M."/>
            <person name="Lei B."/>
            <person name="Liao W."/>
            <person name="Wang J."/>
            <person name="Ji L."/>
            <person name="Li Y."/>
            <person name="Guo B."/>
            <person name="Mustafa N.S."/>
            <person name="Li S."/>
            <person name="Yun Q."/>
            <person name="Keller S.R."/>
            <person name="Mao J."/>
            <person name="Zhang R."/>
            <person name="Strauss S.H."/>
        </authorList>
    </citation>
    <scope>NUCLEOTIDE SEQUENCE</scope>
    <source>
        <strain evidence="1">GM15</strain>
        <tissue evidence="1">Leaf</tissue>
    </source>
</reference>
<dbReference type="Proteomes" id="UP000886885">
    <property type="component" value="Chromosome 1A"/>
</dbReference>
<evidence type="ECO:0000313" key="1">
    <source>
        <dbReference type="EMBL" id="KAG6792064.1"/>
    </source>
</evidence>
<name>A0A8X8IYD5_POPTO</name>
<dbReference type="AlphaFoldDB" id="A0A8X8IYD5"/>
<evidence type="ECO:0000313" key="2">
    <source>
        <dbReference type="Proteomes" id="UP000886885"/>
    </source>
</evidence>
<dbReference type="EMBL" id="JAAWWB010000001">
    <property type="protein sequence ID" value="KAG6792064.1"/>
    <property type="molecule type" value="Genomic_DNA"/>
</dbReference>
<sequence>MEEKPFYFAISKQYEPDYRKSYLVTTEKSEVALHFCNGRPFFASSATSVSNYMEIRCNQSWTQETSWYTEACQFTPREPFLTNCGAQDLEPNESFYEVTKLCGSQHLHRLKIGPYVHDKQEEQLK</sequence>
<comment type="caution">
    <text evidence="1">The sequence shown here is derived from an EMBL/GenBank/DDBJ whole genome shotgun (WGS) entry which is preliminary data.</text>
</comment>